<evidence type="ECO:0000313" key="11">
    <source>
        <dbReference type="EMBL" id="KIQ68522.1"/>
    </source>
</evidence>
<comment type="similarity">
    <text evidence="2 8">Belongs to the 5'-nucleotidase family.</text>
</comment>
<name>A0A0D0Q7U8_9RHOB</name>
<dbReference type="EMBL" id="AONG01000013">
    <property type="protein sequence ID" value="KIQ68522.1"/>
    <property type="molecule type" value="Genomic_DNA"/>
</dbReference>
<evidence type="ECO:0000256" key="8">
    <source>
        <dbReference type="RuleBase" id="RU362119"/>
    </source>
</evidence>
<dbReference type="InterPro" id="IPR004843">
    <property type="entry name" value="Calcineurin-like_PHP"/>
</dbReference>
<evidence type="ECO:0000259" key="10">
    <source>
        <dbReference type="Pfam" id="PF02872"/>
    </source>
</evidence>
<dbReference type="GO" id="GO:0008253">
    <property type="term" value="F:5'-nucleotidase activity"/>
    <property type="evidence" value="ECO:0007669"/>
    <property type="project" value="UniProtKB-EC"/>
</dbReference>
<keyword evidence="12" id="KW-1185">Reference proteome</keyword>
<dbReference type="EC" id="3.1.3.5" evidence="11"/>
<keyword evidence="3" id="KW-0964">Secreted</keyword>
<feature type="domain" description="5'-Nucleotidase C-terminal" evidence="10">
    <location>
        <begin position="337"/>
        <end position="492"/>
    </location>
</feature>
<dbReference type="InterPro" id="IPR006179">
    <property type="entry name" value="5_nucleotidase/apyrase"/>
</dbReference>
<reference evidence="11 12" key="1">
    <citation type="submission" date="2013-01" db="EMBL/GenBank/DDBJ databases">
        <authorList>
            <person name="Fiebig A."/>
            <person name="Goeker M."/>
            <person name="Klenk H.-P.P."/>
        </authorList>
    </citation>
    <scope>NUCLEOTIDE SEQUENCE [LARGE SCALE GENOMIC DNA]</scope>
    <source>
        <strain evidence="11 12">DSM 24838</strain>
    </source>
</reference>
<dbReference type="InterPro" id="IPR029052">
    <property type="entry name" value="Metallo-depent_PP-like"/>
</dbReference>
<dbReference type="SUPFAM" id="SSF56300">
    <property type="entry name" value="Metallo-dependent phosphatases"/>
    <property type="match status" value="1"/>
</dbReference>
<dbReference type="PRINTS" id="PR01607">
    <property type="entry name" value="APYRASEFAMLY"/>
</dbReference>
<evidence type="ECO:0000256" key="1">
    <source>
        <dbReference type="ARBA" id="ARBA00004613"/>
    </source>
</evidence>
<dbReference type="InterPro" id="IPR006146">
    <property type="entry name" value="5'-Nucleotdase_CS"/>
</dbReference>
<dbReference type="Pfam" id="PF02872">
    <property type="entry name" value="5_nucleotid_C"/>
    <property type="match status" value="1"/>
</dbReference>
<evidence type="ECO:0000259" key="9">
    <source>
        <dbReference type="Pfam" id="PF00149"/>
    </source>
</evidence>
<dbReference type="GO" id="GO:0046872">
    <property type="term" value="F:metal ion binding"/>
    <property type="evidence" value="ECO:0007669"/>
    <property type="project" value="UniProtKB-KW"/>
</dbReference>
<dbReference type="Proteomes" id="UP000035100">
    <property type="component" value="Unassembled WGS sequence"/>
</dbReference>
<evidence type="ECO:0000313" key="12">
    <source>
        <dbReference type="Proteomes" id="UP000035100"/>
    </source>
</evidence>
<dbReference type="GO" id="GO:0000166">
    <property type="term" value="F:nucleotide binding"/>
    <property type="evidence" value="ECO:0007669"/>
    <property type="project" value="UniProtKB-KW"/>
</dbReference>
<keyword evidence="5 8" id="KW-0732">Signal</keyword>
<dbReference type="GO" id="GO:0005576">
    <property type="term" value="C:extracellular region"/>
    <property type="evidence" value="ECO:0007669"/>
    <property type="project" value="UniProtKB-SubCell"/>
</dbReference>
<dbReference type="FunFam" id="3.60.21.10:FF:000020">
    <property type="entry name" value="NT5E isoform 4"/>
    <property type="match status" value="1"/>
</dbReference>
<sequence length="535" mass="56527">MTADNNTDGEIHMKRLLLSSAALLLPAGTALADFSMTILHTNDFHDRFEPISAFDSTCDAETNAAGECFGGTARLVTAIEQARAENENTILVDGGDQFQGTLFYTYYKGSMTAEFMNQLGYDAMTVGNHEFDDGPEVLREFVDTVEFPILMSNADVSGEPLLADAIMKSTTIEVGGETIGLIGLTPQDTDELASPGPNVIFTDPSDAVQAEVDALTEAGVNKIVVLSHSGYGLDQTVAENTTGVDVIVGGHTNTLLGDMEGAQGAYPTMVGDTAIVQAYAYGKYLGMLDVTFDDDGNIIEASGQPLLIDASVEENQGVLDQIAEYAAPLDEIRNEVVAETSEAIEGNRDICRAMECSMGNLVADAMLDRVADQGIDVAIANSGGLRASIDAGEVTMGEVLTVLPFQNTLSTFQITGAQLMEALENGVSQVEEGAGRFPQIAGMTFTADLSQEPGSRITEVTVGGEPLDPEATYGAVSNNYVRNGGDGYSMFVNAENAYDFGPDLADVTAEYLAANGPYTPYTDGRITIENAPAAE</sequence>
<dbReference type="Gene3D" id="3.60.21.10">
    <property type="match status" value="1"/>
</dbReference>
<proteinExistence type="inferred from homology"/>
<dbReference type="eggNOG" id="COG0737">
    <property type="taxonomic scope" value="Bacteria"/>
</dbReference>
<dbReference type="Pfam" id="PF00149">
    <property type="entry name" value="Metallophos"/>
    <property type="match status" value="1"/>
</dbReference>
<protein>
    <submittedName>
        <fullName evidence="11">5'-nucleotidase/2',3'-cyclic phosphodiesterase</fullName>
        <ecNumber evidence="11">3.1.3.5</ecNumber>
    </submittedName>
</protein>
<feature type="chain" id="PRO_5005112072" evidence="8">
    <location>
        <begin position="33"/>
        <end position="535"/>
    </location>
</feature>
<dbReference type="PANTHER" id="PTHR11575">
    <property type="entry name" value="5'-NUCLEOTIDASE-RELATED"/>
    <property type="match status" value="1"/>
</dbReference>
<organism evidence="11 12">
    <name type="scientific">Wenxinia marina DSM 24838</name>
    <dbReference type="NCBI Taxonomy" id="1123501"/>
    <lineage>
        <taxon>Bacteria</taxon>
        <taxon>Pseudomonadati</taxon>
        <taxon>Pseudomonadota</taxon>
        <taxon>Alphaproteobacteria</taxon>
        <taxon>Rhodobacterales</taxon>
        <taxon>Roseobacteraceae</taxon>
        <taxon>Wenxinia</taxon>
    </lineage>
</organism>
<dbReference type="InterPro" id="IPR008334">
    <property type="entry name" value="5'-Nucleotdase_C"/>
</dbReference>
<dbReference type="STRING" id="1123501.Wenmar_02793"/>
<dbReference type="PROSITE" id="PS00786">
    <property type="entry name" value="5_NUCLEOTIDASE_2"/>
    <property type="match status" value="1"/>
</dbReference>
<dbReference type="CDD" id="cd07409">
    <property type="entry name" value="MPP_CD73_N"/>
    <property type="match status" value="1"/>
</dbReference>
<evidence type="ECO:0000256" key="2">
    <source>
        <dbReference type="ARBA" id="ARBA00006654"/>
    </source>
</evidence>
<dbReference type="AlphaFoldDB" id="A0A0D0Q7U8"/>
<dbReference type="PATRIC" id="fig|1123501.6.peg.2908"/>
<evidence type="ECO:0000256" key="3">
    <source>
        <dbReference type="ARBA" id="ARBA00022525"/>
    </source>
</evidence>
<dbReference type="FunFam" id="3.90.780.10:FF:000004">
    <property type="entry name" value="UDP-sugar hydrolase, putative"/>
    <property type="match status" value="1"/>
</dbReference>
<accession>A0A0D0Q7U8</accession>
<comment type="subcellular location">
    <subcellularLocation>
        <location evidence="1">Secreted</location>
    </subcellularLocation>
</comment>
<gene>
    <name evidence="11" type="ORF">Wenmar_02793</name>
</gene>
<evidence type="ECO:0000256" key="7">
    <source>
        <dbReference type="ARBA" id="ARBA00022801"/>
    </source>
</evidence>
<dbReference type="SUPFAM" id="SSF55816">
    <property type="entry name" value="5'-nucleotidase (syn. UDP-sugar hydrolase), C-terminal domain"/>
    <property type="match status" value="1"/>
</dbReference>
<dbReference type="Gene3D" id="3.90.780.10">
    <property type="entry name" value="5'-Nucleotidase, C-terminal domain"/>
    <property type="match status" value="1"/>
</dbReference>
<evidence type="ECO:0000256" key="6">
    <source>
        <dbReference type="ARBA" id="ARBA00022741"/>
    </source>
</evidence>
<keyword evidence="4" id="KW-0479">Metal-binding</keyword>
<dbReference type="InterPro" id="IPR036907">
    <property type="entry name" value="5'-Nucleotdase_C_sf"/>
</dbReference>
<comment type="caution">
    <text evidence="11">The sequence shown here is derived from an EMBL/GenBank/DDBJ whole genome shotgun (WGS) entry which is preliminary data.</text>
</comment>
<feature type="signal peptide" evidence="8">
    <location>
        <begin position="1"/>
        <end position="32"/>
    </location>
</feature>
<keyword evidence="7 8" id="KW-0378">Hydrolase</keyword>
<evidence type="ECO:0000256" key="4">
    <source>
        <dbReference type="ARBA" id="ARBA00022723"/>
    </source>
</evidence>
<evidence type="ECO:0000256" key="5">
    <source>
        <dbReference type="ARBA" id="ARBA00022729"/>
    </source>
</evidence>
<dbReference type="PANTHER" id="PTHR11575:SF24">
    <property type="entry name" value="5'-NUCLEOTIDASE"/>
    <property type="match status" value="1"/>
</dbReference>
<feature type="domain" description="Calcineurin-like phosphoesterase" evidence="9">
    <location>
        <begin position="36"/>
        <end position="252"/>
    </location>
</feature>
<dbReference type="GO" id="GO:0009166">
    <property type="term" value="P:nucleotide catabolic process"/>
    <property type="evidence" value="ECO:0007669"/>
    <property type="project" value="InterPro"/>
</dbReference>
<keyword evidence="6 8" id="KW-0547">Nucleotide-binding</keyword>